<evidence type="ECO:0000313" key="5">
    <source>
        <dbReference type="Proteomes" id="UP000784880"/>
    </source>
</evidence>
<dbReference type="PANTHER" id="PTHR34582:SF7">
    <property type="entry name" value="UPF0702 TRANSMEMBRANE PROTEIN YDFS"/>
    <property type="match status" value="1"/>
</dbReference>
<keyword evidence="5" id="KW-1185">Reference proteome</keyword>
<feature type="transmembrane region" description="Helical" evidence="1">
    <location>
        <begin position="32"/>
        <end position="52"/>
    </location>
</feature>
<protein>
    <submittedName>
        <fullName evidence="4">DUF421 domain-containing protein</fullName>
    </submittedName>
</protein>
<reference evidence="4 5" key="1">
    <citation type="submission" date="2021-06" db="EMBL/GenBank/DDBJ databases">
        <title>Bacillus sp. RD4P76, an endophyte from a halophyte.</title>
        <authorList>
            <person name="Sun J.-Q."/>
        </authorList>
    </citation>
    <scope>NUCLEOTIDE SEQUENCE [LARGE SCALE GENOMIC DNA]</scope>
    <source>
        <strain evidence="4 5">CGMCC 1.15917</strain>
    </source>
</reference>
<feature type="transmembrane region" description="Helical" evidence="1">
    <location>
        <begin position="6"/>
        <end position="25"/>
    </location>
</feature>
<keyword evidence="1" id="KW-0472">Membrane</keyword>
<evidence type="ECO:0000259" key="3">
    <source>
        <dbReference type="Pfam" id="PF20730"/>
    </source>
</evidence>
<accession>A0ABS6JFE4</accession>
<dbReference type="Pfam" id="PF20730">
    <property type="entry name" value="YetF_N"/>
    <property type="match status" value="1"/>
</dbReference>
<evidence type="ECO:0000259" key="2">
    <source>
        <dbReference type="Pfam" id="PF04239"/>
    </source>
</evidence>
<evidence type="ECO:0000256" key="1">
    <source>
        <dbReference type="SAM" id="Phobius"/>
    </source>
</evidence>
<organism evidence="4 5">
    <name type="scientific">Evansella tamaricis</name>
    <dbReference type="NCBI Taxonomy" id="2069301"/>
    <lineage>
        <taxon>Bacteria</taxon>
        <taxon>Bacillati</taxon>
        <taxon>Bacillota</taxon>
        <taxon>Bacilli</taxon>
        <taxon>Bacillales</taxon>
        <taxon>Bacillaceae</taxon>
        <taxon>Evansella</taxon>
    </lineage>
</organism>
<dbReference type="InterPro" id="IPR007353">
    <property type="entry name" value="DUF421"/>
</dbReference>
<dbReference type="Proteomes" id="UP000784880">
    <property type="component" value="Unassembled WGS sequence"/>
</dbReference>
<keyword evidence="1" id="KW-1133">Transmembrane helix</keyword>
<name>A0ABS6JFE4_9BACI</name>
<dbReference type="RefSeq" id="WP_217066516.1">
    <property type="nucleotide sequence ID" value="NZ_JAHQCS010000096.1"/>
</dbReference>
<comment type="caution">
    <text evidence="4">The sequence shown here is derived from an EMBL/GenBank/DDBJ whole genome shotgun (WGS) entry which is preliminary data.</text>
</comment>
<feature type="domain" description="YetF-like N-terminal transmembrane" evidence="3">
    <location>
        <begin position="4"/>
        <end position="77"/>
    </location>
</feature>
<dbReference type="Pfam" id="PF04239">
    <property type="entry name" value="DUF421"/>
    <property type="match status" value="1"/>
</dbReference>
<evidence type="ECO:0000313" key="4">
    <source>
        <dbReference type="EMBL" id="MBU9712331.1"/>
    </source>
</evidence>
<feature type="transmembrane region" description="Helical" evidence="1">
    <location>
        <begin position="58"/>
        <end position="80"/>
    </location>
</feature>
<keyword evidence="1" id="KW-0812">Transmembrane</keyword>
<dbReference type="PANTHER" id="PTHR34582">
    <property type="entry name" value="UPF0702 TRANSMEMBRANE PROTEIN YCAP"/>
    <property type="match status" value="1"/>
</dbReference>
<dbReference type="EMBL" id="JAHQCS010000096">
    <property type="protein sequence ID" value="MBU9712331.1"/>
    <property type="molecule type" value="Genomic_DNA"/>
</dbReference>
<sequence length="233" mass="26256">MTFLDIFIRTTVAFIVLYILCRLLNKKLIAQMTFFDFVAGITIGSIAASAMLQPNTPLSISMTGLILFCIYTFITSIIAIKSLWGRKILEDEPTYIINNGKVLEKGLKKSRMTMDALITNLRKKGVFYVEQVESAILETDGTVSVLKKPGYLDVMKKDINQFQRSRGVPQAFIIDGKILTSTLKMIGKDTNWVTDVLKKNNISKVEDVFFAQIDNQGTIYLDKREDAQSPSFD</sequence>
<dbReference type="InterPro" id="IPR048454">
    <property type="entry name" value="YetF_N"/>
</dbReference>
<gene>
    <name evidence="4" type="ORF">KS419_11320</name>
</gene>
<proteinExistence type="predicted"/>
<feature type="domain" description="YetF C-terminal" evidence="2">
    <location>
        <begin position="82"/>
        <end position="213"/>
    </location>
</feature>